<organism evidence="7 8">
    <name type="scientific">Eremothecium sinecaudum</name>
    <dbReference type="NCBI Taxonomy" id="45286"/>
    <lineage>
        <taxon>Eukaryota</taxon>
        <taxon>Fungi</taxon>
        <taxon>Dikarya</taxon>
        <taxon>Ascomycota</taxon>
        <taxon>Saccharomycotina</taxon>
        <taxon>Saccharomycetes</taxon>
        <taxon>Saccharomycetales</taxon>
        <taxon>Saccharomycetaceae</taxon>
        <taxon>Eremothecium</taxon>
    </lineage>
</organism>
<keyword evidence="3 6" id="KW-0812">Transmembrane</keyword>
<feature type="transmembrane region" description="Helical" evidence="6">
    <location>
        <begin position="34"/>
        <end position="54"/>
    </location>
</feature>
<dbReference type="GeneID" id="28723339"/>
<name>A0A0X8HRI2_9SACH</name>
<proteinExistence type="inferred from homology"/>
<evidence type="ECO:0000256" key="4">
    <source>
        <dbReference type="ARBA" id="ARBA00022989"/>
    </source>
</evidence>
<keyword evidence="8" id="KW-1185">Reference proteome</keyword>
<dbReference type="PANTHER" id="PTHR21659">
    <property type="entry name" value="HYDROPHOBIC PROTEIN RCI2 LOW TEMPERATURE AND SALT RESPONSIVE PROTEIN LTI6 -RELATED"/>
    <property type="match status" value="1"/>
</dbReference>
<dbReference type="RefSeq" id="XP_017987102.1">
    <property type="nucleotide sequence ID" value="XM_018131010.1"/>
</dbReference>
<evidence type="ECO:0000256" key="3">
    <source>
        <dbReference type="ARBA" id="ARBA00022692"/>
    </source>
</evidence>
<evidence type="ECO:0000256" key="1">
    <source>
        <dbReference type="ARBA" id="ARBA00004370"/>
    </source>
</evidence>
<dbReference type="PANTHER" id="PTHR21659:SF112">
    <property type="entry name" value="PROTEIN SNA2-RELATED"/>
    <property type="match status" value="1"/>
</dbReference>
<dbReference type="GO" id="GO:0016020">
    <property type="term" value="C:membrane"/>
    <property type="evidence" value="ECO:0007669"/>
    <property type="project" value="UniProtKB-SubCell"/>
</dbReference>
<dbReference type="Proteomes" id="UP000243052">
    <property type="component" value="Chromosome iii"/>
</dbReference>
<dbReference type="OrthoDB" id="2802411at2759"/>
<gene>
    <name evidence="7" type="ORF">AW171_hschr31976</name>
</gene>
<sequence length="121" mass="13404">MCCCTASDILLCIVATIFPPLAVWFRSGLFSAPLLLNIILTLLGFAPGVVHAFYHISITSPLRREYCEQQGWAVLSASDQNTALMGTAQQQPVLQPYQQVHHKVQYKSEQQGLPPPYTESV</sequence>
<accession>A0A0X8HRI2</accession>
<reference evidence="7 8" key="1">
    <citation type="submission" date="2016-01" db="EMBL/GenBank/DDBJ databases">
        <title>Genome sequence of the yeast Holleya sinecauda.</title>
        <authorList>
            <person name="Dietrich F.S."/>
        </authorList>
    </citation>
    <scope>NUCLEOTIDE SEQUENCE [LARGE SCALE GENOMIC DNA]</scope>
    <source>
        <strain evidence="7 8">ATCC 58844</strain>
    </source>
</reference>
<evidence type="ECO:0000256" key="5">
    <source>
        <dbReference type="ARBA" id="ARBA00023136"/>
    </source>
</evidence>
<comment type="subcellular location">
    <subcellularLocation>
        <location evidence="1">Membrane</location>
    </subcellularLocation>
</comment>
<dbReference type="Pfam" id="PF01679">
    <property type="entry name" value="Pmp3"/>
    <property type="match status" value="1"/>
</dbReference>
<dbReference type="AlphaFoldDB" id="A0A0X8HRI2"/>
<evidence type="ECO:0000256" key="6">
    <source>
        <dbReference type="SAM" id="Phobius"/>
    </source>
</evidence>
<dbReference type="EMBL" id="CP014243">
    <property type="protein sequence ID" value="AMD20106.1"/>
    <property type="molecule type" value="Genomic_DNA"/>
</dbReference>
<keyword evidence="4 6" id="KW-1133">Transmembrane helix</keyword>
<keyword evidence="5 6" id="KW-0472">Membrane</keyword>
<evidence type="ECO:0000313" key="8">
    <source>
        <dbReference type="Proteomes" id="UP000243052"/>
    </source>
</evidence>
<evidence type="ECO:0000256" key="2">
    <source>
        <dbReference type="ARBA" id="ARBA00009530"/>
    </source>
</evidence>
<dbReference type="InterPro" id="IPR000612">
    <property type="entry name" value="PMP3"/>
</dbReference>
<evidence type="ECO:0000313" key="7">
    <source>
        <dbReference type="EMBL" id="AMD20106.1"/>
    </source>
</evidence>
<comment type="similarity">
    <text evidence="2">Belongs to the UPF0057 (PMP3) family.</text>
</comment>
<protein>
    <submittedName>
        <fullName evidence="7">HCL045Cp</fullName>
    </submittedName>
</protein>